<gene>
    <name evidence="1" type="ORF">SBAD_LOCUS5263</name>
</gene>
<sequence>MAVVGRGSDILALRNSFVAGWPSHGRLNFDPICVPFSNVRLLHVTSRQRIQPIFYLLLMSTRHQPSSVAHGNMFSRAARHRSDRRGNDSLLLSDIRYLRLMSSLPTAMQANALC</sequence>
<dbReference type="EMBL" id="UZAM01008872">
    <property type="protein sequence ID" value="VDP06764.1"/>
    <property type="molecule type" value="Genomic_DNA"/>
</dbReference>
<keyword evidence="2" id="KW-1185">Reference proteome</keyword>
<dbReference type="WBParaSite" id="SBAD_0000547901-mRNA-1">
    <property type="protein sequence ID" value="SBAD_0000547901-mRNA-1"/>
    <property type="gene ID" value="SBAD_0000547901"/>
</dbReference>
<dbReference type="Proteomes" id="UP000270296">
    <property type="component" value="Unassembled WGS sequence"/>
</dbReference>
<organism evidence="3">
    <name type="scientific">Soboliphyme baturini</name>
    <dbReference type="NCBI Taxonomy" id="241478"/>
    <lineage>
        <taxon>Eukaryota</taxon>
        <taxon>Metazoa</taxon>
        <taxon>Ecdysozoa</taxon>
        <taxon>Nematoda</taxon>
        <taxon>Enoplea</taxon>
        <taxon>Dorylaimia</taxon>
        <taxon>Dioctophymatida</taxon>
        <taxon>Dioctophymatoidea</taxon>
        <taxon>Soboliphymatidae</taxon>
        <taxon>Soboliphyme</taxon>
    </lineage>
</organism>
<evidence type="ECO:0000313" key="1">
    <source>
        <dbReference type="EMBL" id="VDP06764.1"/>
    </source>
</evidence>
<evidence type="ECO:0000313" key="2">
    <source>
        <dbReference type="Proteomes" id="UP000270296"/>
    </source>
</evidence>
<reference evidence="1 2" key="2">
    <citation type="submission" date="2018-11" db="EMBL/GenBank/DDBJ databases">
        <authorList>
            <consortium name="Pathogen Informatics"/>
        </authorList>
    </citation>
    <scope>NUCLEOTIDE SEQUENCE [LARGE SCALE GENOMIC DNA]</scope>
</reference>
<evidence type="ECO:0000313" key="3">
    <source>
        <dbReference type="WBParaSite" id="SBAD_0000547901-mRNA-1"/>
    </source>
</evidence>
<proteinExistence type="predicted"/>
<dbReference type="AlphaFoldDB" id="A0A183INR7"/>
<protein>
    <submittedName>
        <fullName evidence="1 3">Uncharacterized protein</fullName>
    </submittedName>
</protein>
<reference evidence="3" key="1">
    <citation type="submission" date="2016-06" db="UniProtKB">
        <authorList>
            <consortium name="WormBaseParasite"/>
        </authorList>
    </citation>
    <scope>IDENTIFICATION</scope>
</reference>
<accession>A0A183INR7</accession>
<name>A0A183INR7_9BILA</name>